<proteinExistence type="inferred from homology"/>
<dbReference type="InterPro" id="IPR023393">
    <property type="entry name" value="START-like_dom_sf"/>
</dbReference>
<feature type="domain" description="Activator of Hsp90 ATPase homologue 1/2-like C-terminal" evidence="2">
    <location>
        <begin position="22"/>
        <end position="169"/>
    </location>
</feature>
<dbReference type="CDD" id="cd07814">
    <property type="entry name" value="SRPBCC_CalC_Aha1-like"/>
    <property type="match status" value="1"/>
</dbReference>
<evidence type="ECO:0000313" key="4">
    <source>
        <dbReference type="Proteomes" id="UP000014540"/>
    </source>
</evidence>
<sequence>MKTENITTQIEGKEFIISRVFDAPRDLVWKAWTEQGRMTQWWGPKGFNTSVAKLDLRPGGVLHYGMKSPDGLEMWGRFVYREIVPPERIVFVDSFSDQNCGVTRHPLSETWPLEVLNVLTLTEQEGKTVVTIKAGPINATEEEINAFLGGYESMRKGFAGIFDQLAVHLAKT</sequence>
<dbReference type="SUPFAM" id="SSF55961">
    <property type="entry name" value="Bet v1-like"/>
    <property type="match status" value="1"/>
</dbReference>
<gene>
    <name evidence="3" type="ORF">LEP1GSC058_0894</name>
</gene>
<dbReference type="InterPro" id="IPR013538">
    <property type="entry name" value="ASHA1/2-like_C"/>
</dbReference>
<reference evidence="3" key="1">
    <citation type="submission" date="2013-04" db="EMBL/GenBank/DDBJ databases">
        <authorList>
            <person name="Harkins D.M."/>
            <person name="Durkin A.S."/>
            <person name="Selengut J.D."/>
            <person name="Sanka R."/>
            <person name="DePew J."/>
            <person name="Purushe J."/>
            <person name="Ahmed A."/>
            <person name="van der Linden H."/>
            <person name="Goris M.G.A."/>
            <person name="Hartskeerl R.A."/>
            <person name="Vinetz J.M."/>
            <person name="Sutton G.G."/>
            <person name="Nelson W.C."/>
            <person name="Fouts D.E."/>
        </authorList>
    </citation>
    <scope>NUCLEOTIDE SEQUENCE [LARGE SCALE GENOMIC DNA]</scope>
    <source>
        <strain evidence="3">BUT 6</strain>
    </source>
</reference>
<organism evidence="3 4">
    <name type="scientific">Leptospira fainei serovar Hurstbridge str. BUT 6</name>
    <dbReference type="NCBI Taxonomy" id="1193011"/>
    <lineage>
        <taxon>Bacteria</taxon>
        <taxon>Pseudomonadati</taxon>
        <taxon>Spirochaetota</taxon>
        <taxon>Spirochaetia</taxon>
        <taxon>Leptospirales</taxon>
        <taxon>Leptospiraceae</taxon>
        <taxon>Leptospira</taxon>
    </lineage>
</organism>
<name>S3UQC0_9LEPT</name>
<evidence type="ECO:0000259" key="2">
    <source>
        <dbReference type="Pfam" id="PF08327"/>
    </source>
</evidence>
<comment type="caution">
    <text evidence="3">The sequence shown here is derived from an EMBL/GenBank/DDBJ whole genome shotgun (WGS) entry which is preliminary data.</text>
</comment>
<evidence type="ECO:0000313" key="3">
    <source>
        <dbReference type="EMBL" id="EPG72601.1"/>
    </source>
</evidence>
<dbReference type="EMBL" id="AKWZ02000011">
    <property type="protein sequence ID" value="EPG72601.1"/>
    <property type="molecule type" value="Genomic_DNA"/>
</dbReference>
<dbReference type="AlphaFoldDB" id="S3UQC0"/>
<keyword evidence="4" id="KW-1185">Reference proteome</keyword>
<accession>S3UQC0</accession>
<dbReference type="Gene3D" id="3.30.530.20">
    <property type="match status" value="1"/>
</dbReference>
<comment type="similarity">
    <text evidence="1">Belongs to the AHA1 family.</text>
</comment>
<protein>
    <recommendedName>
        <fullName evidence="2">Activator of Hsp90 ATPase homologue 1/2-like C-terminal domain-containing protein</fullName>
    </recommendedName>
</protein>
<dbReference type="Pfam" id="PF08327">
    <property type="entry name" value="AHSA1"/>
    <property type="match status" value="1"/>
</dbReference>
<evidence type="ECO:0000256" key="1">
    <source>
        <dbReference type="ARBA" id="ARBA00006817"/>
    </source>
</evidence>
<dbReference type="Proteomes" id="UP000014540">
    <property type="component" value="Unassembled WGS sequence"/>
</dbReference>
<dbReference type="RefSeq" id="WP_016551169.1">
    <property type="nucleotide sequence ID" value="NZ_AKWZ02000011.1"/>
</dbReference>
<dbReference type="STRING" id="1193011.LEP1GSC058_0894"/>
<dbReference type="OrthoDB" id="118413at2"/>